<proteinExistence type="predicted"/>
<dbReference type="FunCoup" id="A0A2S8SWP1">
    <property type="interactions" value="80"/>
</dbReference>
<keyword evidence="2" id="KW-0808">Transferase</keyword>
<dbReference type="AlphaFoldDB" id="A0A2S8SWP1"/>
<reference evidence="2 3" key="1">
    <citation type="journal article" date="2018" name="Syst. Appl. Microbiol.">
        <title>Abditibacterium utsteinense sp. nov., the first cultivated member of candidate phylum FBP, isolated from ice-free Antarctic soil samples.</title>
        <authorList>
            <person name="Tahon G."/>
            <person name="Tytgat B."/>
            <person name="Lebbe L."/>
            <person name="Carlier A."/>
            <person name="Willems A."/>
        </authorList>
    </citation>
    <scope>NUCLEOTIDE SEQUENCE [LARGE SCALE GENOMIC DNA]</scope>
    <source>
        <strain evidence="2 3">LMG 29911</strain>
    </source>
</reference>
<accession>A0A2S8SWP1</accession>
<dbReference type="GO" id="GO:0016740">
    <property type="term" value="F:transferase activity"/>
    <property type="evidence" value="ECO:0007669"/>
    <property type="project" value="UniProtKB-KW"/>
</dbReference>
<dbReference type="SUPFAM" id="SSF53448">
    <property type="entry name" value="Nucleotide-diphospho-sugar transferases"/>
    <property type="match status" value="1"/>
</dbReference>
<dbReference type="InterPro" id="IPR050834">
    <property type="entry name" value="Glycosyltransf_2"/>
</dbReference>
<dbReference type="GO" id="GO:0044010">
    <property type="term" value="P:single-species biofilm formation"/>
    <property type="evidence" value="ECO:0007669"/>
    <property type="project" value="TreeGrafter"/>
</dbReference>
<evidence type="ECO:0000259" key="1">
    <source>
        <dbReference type="Pfam" id="PF00535"/>
    </source>
</evidence>
<dbReference type="Pfam" id="PF00535">
    <property type="entry name" value="Glycos_transf_2"/>
    <property type="match status" value="1"/>
</dbReference>
<dbReference type="InParanoid" id="A0A2S8SWP1"/>
<dbReference type="Gene3D" id="3.90.550.10">
    <property type="entry name" value="Spore Coat Polysaccharide Biosynthesis Protein SpsA, Chain A"/>
    <property type="match status" value="1"/>
</dbReference>
<protein>
    <submittedName>
        <fullName evidence="2">Rhamnosyltransferase</fullName>
    </submittedName>
</protein>
<gene>
    <name evidence="2" type="ORF">B1R32_102222</name>
</gene>
<dbReference type="OrthoDB" id="9790005at2"/>
<dbReference type="PANTHER" id="PTHR43685">
    <property type="entry name" value="GLYCOSYLTRANSFERASE"/>
    <property type="match status" value="1"/>
</dbReference>
<organism evidence="2 3">
    <name type="scientific">Abditibacterium utsteinense</name>
    <dbReference type="NCBI Taxonomy" id="1960156"/>
    <lineage>
        <taxon>Bacteria</taxon>
        <taxon>Pseudomonadati</taxon>
        <taxon>Abditibacteriota</taxon>
        <taxon>Abditibacteriia</taxon>
        <taxon>Abditibacteriales</taxon>
        <taxon>Abditibacteriaceae</taxon>
        <taxon>Abditibacterium</taxon>
    </lineage>
</organism>
<dbReference type="EMBL" id="NIGF01000002">
    <property type="protein sequence ID" value="PQV65213.1"/>
    <property type="molecule type" value="Genomic_DNA"/>
</dbReference>
<name>A0A2S8SWP1_9BACT</name>
<dbReference type="InterPro" id="IPR029044">
    <property type="entry name" value="Nucleotide-diphossugar_trans"/>
</dbReference>
<sequence>MIANPYVSIVLPTFQGDCYLKETLSALGNQDFKKGFELVAIDSESSDQTPQLLKQAKARFFSIPQSQFGHGSTRNFGVKQARGEIIVFLSQDAVPVGRDWLSELTEAVQDPMVGAAYARQLPRPNATPLEHYFHQYFYPVRSRRVSYSGGHCLSLDQLFFSNVCSVARREICERFPFDESLIMSEDQAFSRDLLLSGFSIVYHAATQVIHSHSYNLSSLFRRNFDSGYSLRSLQSEPMPRQLQRASLFLSREVRFLAREKQFRWLLYLPFYEAVRFLALFAGSQADRLPLRVRVACSLHHSFWERK</sequence>
<evidence type="ECO:0000313" key="3">
    <source>
        <dbReference type="Proteomes" id="UP000237684"/>
    </source>
</evidence>
<dbReference type="PANTHER" id="PTHR43685:SF13">
    <property type="entry name" value="O ANTIGEN BIOSYNTHESIS RHAMNOSYLTRANSFERASE RFBN"/>
    <property type="match status" value="1"/>
</dbReference>
<keyword evidence="3" id="KW-1185">Reference proteome</keyword>
<dbReference type="InterPro" id="IPR001173">
    <property type="entry name" value="Glyco_trans_2-like"/>
</dbReference>
<evidence type="ECO:0000313" key="2">
    <source>
        <dbReference type="EMBL" id="PQV65213.1"/>
    </source>
</evidence>
<dbReference type="RefSeq" id="WP_105482547.1">
    <property type="nucleotide sequence ID" value="NZ_NIGF01000002.1"/>
</dbReference>
<feature type="domain" description="Glycosyltransferase 2-like" evidence="1">
    <location>
        <begin position="8"/>
        <end position="173"/>
    </location>
</feature>
<dbReference type="CDD" id="cd00761">
    <property type="entry name" value="Glyco_tranf_GTA_type"/>
    <property type="match status" value="1"/>
</dbReference>
<dbReference type="Proteomes" id="UP000237684">
    <property type="component" value="Unassembled WGS sequence"/>
</dbReference>
<comment type="caution">
    <text evidence="2">The sequence shown here is derived from an EMBL/GenBank/DDBJ whole genome shotgun (WGS) entry which is preliminary data.</text>
</comment>